<proteinExistence type="predicted"/>
<protein>
    <submittedName>
        <fullName evidence="5">Uncharacterized conserved protein</fullName>
    </submittedName>
</protein>
<dbReference type="HOGENOM" id="CLU_102515_0_0_11"/>
<keyword evidence="2" id="KW-0812">Transmembrane</keyword>
<dbReference type="Proteomes" id="UP000006666">
    <property type="component" value="Chromosome"/>
</dbReference>
<evidence type="ECO:0000256" key="4">
    <source>
        <dbReference type="ARBA" id="ARBA00023136"/>
    </source>
</evidence>
<gene>
    <name evidence="5" type="ordered locus">Ksed_00510</name>
</gene>
<dbReference type="eggNOG" id="COG1755">
    <property type="taxonomic scope" value="Bacteria"/>
</dbReference>
<dbReference type="STRING" id="478801.Ksed_00510"/>
<evidence type="ECO:0000256" key="1">
    <source>
        <dbReference type="ARBA" id="ARBA00004141"/>
    </source>
</evidence>
<dbReference type="GO" id="GO:0004671">
    <property type="term" value="F:protein C-terminal S-isoprenylcysteine carboxyl O-methyltransferase activity"/>
    <property type="evidence" value="ECO:0007669"/>
    <property type="project" value="InterPro"/>
</dbReference>
<dbReference type="InterPro" id="IPR052527">
    <property type="entry name" value="Metal_cation-efflux_comp"/>
</dbReference>
<evidence type="ECO:0000313" key="6">
    <source>
        <dbReference type="Proteomes" id="UP000006666"/>
    </source>
</evidence>
<dbReference type="PANTHER" id="PTHR43847">
    <property type="entry name" value="BLL3993 PROTEIN"/>
    <property type="match status" value="1"/>
</dbReference>
<organism evidence="5 6">
    <name type="scientific">Kytococcus sedentarius (strain ATCC 14392 / DSM 20547 / JCM 11482 / CCUG 33030 / NBRC 15357 / NCTC 11040 / CCM 314 / 541)</name>
    <name type="common">Micrococcus sedentarius</name>
    <dbReference type="NCBI Taxonomy" id="478801"/>
    <lineage>
        <taxon>Bacteria</taxon>
        <taxon>Bacillati</taxon>
        <taxon>Actinomycetota</taxon>
        <taxon>Actinomycetes</taxon>
        <taxon>Micrococcales</taxon>
        <taxon>Kytococcaceae</taxon>
        <taxon>Kytococcus</taxon>
    </lineage>
</organism>
<keyword evidence="3" id="KW-1133">Transmembrane helix</keyword>
<dbReference type="PANTHER" id="PTHR43847:SF1">
    <property type="entry name" value="BLL3993 PROTEIN"/>
    <property type="match status" value="1"/>
</dbReference>
<sequence length="175" mass="18703">MSRLRGRRVHPAFAAVLGAVAVERVVELVVARRHGAWARERGGVEHGAGHYPVMVALHSGLLAGALLEHRLVAGRFHPGPALVVGASQALRWWCIRSLGPYWNTRVVVVPGHELVASGPYRWLPHPNYLAVVAEGAALPLAGGARWTAGVFTLANAVLLRHRIAVEEAALASVTP</sequence>
<dbReference type="RefSeq" id="WP_012801567.1">
    <property type="nucleotide sequence ID" value="NC_013169.1"/>
</dbReference>
<evidence type="ECO:0000256" key="2">
    <source>
        <dbReference type="ARBA" id="ARBA00022692"/>
    </source>
</evidence>
<dbReference type="Gene3D" id="1.20.120.1630">
    <property type="match status" value="1"/>
</dbReference>
<comment type="subcellular location">
    <subcellularLocation>
        <location evidence="1">Membrane</location>
        <topology evidence="1">Multi-pass membrane protein</topology>
    </subcellularLocation>
</comment>
<dbReference type="KEGG" id="kse:Ksed_00510"/>
<keyword evidence="6" id="KW-1185">Reference proteome</keyword>
<evidence type="ECO:0000256" key="3">
    <source>
        <dbReference type="ARBA" id="ARBA00022989"/>
    </source>
</evidence>
<dbReference type="EMBL" id="CP001686">
    <property type="protein sequence ID" value="ACV05148.1"/>
    <property type="molecule type" value="Genomic_DNA"/>
</dbReference>
<name>C7NIH7_KYTSD</name>
<evidence type="ECO:0000313" key="5">
    <source>
        <dbReference type="EMBL" id="ACV05148.1"/>
    </source>
</evidence>
<dbReference type="AlphaFoldDB" id="C7NIH7"/>
<accession>C7NIH7</accession>
<dbReference type="Pfam" id="PF04140">
    <property type="entry name" value="ICMT"/>
    <property type="match status" value="1"/>
</dbReference>
<dbReference type="InterPro" id="IPR007269">
    <property type="entry name" value="ICMT_MeTrfase"/>
</dbReference>
<reference evidence="5 6" key="1">
    <citation type="journal article" date="2009" name="Stand. Genomic Sci.">
        <title>Complete genome sequence of Kytococcus sedentarius type strain (541).</title>
        <authorList>
            <person name="Sims D."/>
            <person name="Brettin T."/>
            <person name="Detter J.C."/>
            <person name="Han C."/>
            <person name="Lapidus A."/>
            <person name="Copeland A."/>
            <person name="Glavina Del Rio T."/>
            <person name="Nolan M."/>
            <person name="Chen F."/>
            <person name="Lucas S."/>
            <person name="Tice H."/>
            <person name="Cheng J.F."/>
            <person name="Bruce D."/>
            <person name="Goodwin L."/>
            <person name="Pitluck S."/>
            <person name="Ovchinnikova G."/>
            <person name="Pati A."/>
            <person name="Ivanova N."/>
            <person name="Mavrommatis K."/>
            <person name="Chen A."/>
            <person name="Palaniappan K."/>
            <person name="D'haeseleer P."/>
            <person name="Chain P."/>
            <person name="Bristow J."/>
            <person name="Eisen J.A."/>
            <person name="Markowitz V."/>
            <person name="Hugenholtz P."/>
            <person name="Schneider S."/>
            <person name="Goker M."/>
            <person name="Pukall R."/>
            <person name="Kyrpides N.C."/>
            <person name="Klenk H.P."/>
        </authorList>
    </citation>
    <scope>NUCLEOTIDE SEQUENCE [LARGE SCALE GENOMIC DNA]</scope>
    <source>
        <strain evidence="6">ATCC 14392 / DSM 20547 / JCM 11482 / CCUG 33030 / NBRC 15357 / NCTC 11040 / CCM 314 / 541</strain>
    </source>
</reference>
<keyword evidence="4" id="KW-0472">Membrane</keyword>
<dbReference type="GO" id="GO:0016020">
    <property type="term" value="C:membrane"/>
    <property type="evidence" value="ECO:0007669"/>
    <property type="project" value="UniProtKB-SubCell"/>
</dbReference>